<accession>A0A135HQ69</accession>
<dbReference type="GO" id="GO:0005886">
    <property type="term" value="C:plasma membrane"/>
    <property type="evidence" value="ECO:0007669"/>
    <property type="project" value="UniProtKB-SubCell"/>
</dbReference>
<evidence type="ECO:0000313" key="12">
    <source>
        <dbReference type="Proteomes" id="UP000070107"/>
    </source>
</evidence>
<evidence type="ECO:0000256" key="6">
    <source>
        <dbReference type="ARBA" id="ARBA00022989"/>
    </source>
</evidence>
<evidence type="ECO:0000256" key="9">
    <source>
        <dbReference type="RuleBase" id="RU369079"/>
    </source>
</evidence>
<dbReference type="GO" id="GO:0022857">
    <property type="term" value="F:transmembrane transporter activity"/>
    <property type="evidence" value="ECO:0007669"/>
    <property type="project" value="UniProtKB-UniRule"/>
</dbReference>
<protein>
    <recommendedName>
        <fullName evidence="9">TRAP transporter small permease protein</fullName>
    </recommendedName>
</protein>
<keyword evidence="4 9" id="KW-0997">Cell inner membrane</keyword>
<feature type="transmembrane region" description="Helical" evidence="9">
    <location>
        <begin position="129"/>
        <end position="155"/>
    </location>
</feature>
<feature type="transmembrane region" description="Helical" evidence="9">
    <location>
        <begin position="9"/>
        <end position="30"/>
    </location>
</feature>
<comment type="function">
    <text evidence="9">Part of the tripartite ATP-independent periplasmic (TRAP) transport system.</text>
</comment>
<evidence type="ECO:0000256" key="2">
    <source>
        <dbReference type="ARBA" id="ARBA00022448"/>
    </source>
</evidence>
<evidence type="ECO:0000256" key="7">
    <source>
        <dbReference type="ARBA" id="ARBA00023136"/>
    </source>
</evidence>
<keyword evidence="5 9" id="KW-0812">Transmembrane</keyword>
<evidence type="ECO:0000313" key="11">
    <source>
        <dbReference type="EMBL" id="KXF75351.1"/>
    </source>
</evidence>
<gene>
    <name evidence="11" type="ORF">ATN84_18985</name>
</gene>
<dbReference type="GO" id="GO:0015740">
    <property type="term" value="P:C4-dicarboxylate transport"/>
    <property type="evidence" value="ECO:0007669"/>
    <property type="project" value="TreeGrafter"/>
</dbReference>
<dbReference type="OrthoDB" id="8449485at2"/>
<sequence>MKIRDISRCLARGCELIAAAILLVVCLINFTQVGGRYLLGTSLSWGEETMRYIMMWLMMLGSVTAVYRLEHMAVEGLQDIVSLKYRHAVRGALYAVGGLLFVLLAYYGWSAAMRNAAQNAAASGMPMIVPYMAIPVGSVLILVQIVLCWISGFGIEEND</sequence>
<keyword evidence="7 9" id="KW-0472">Membrane</keyword>
<comment type="subunit">
    <text evidence="9">The complex comprises the extracytoplasmic solute receptor protein and the two transmembrane proteins.</text>
</comment>
<feature type="transmembrane region" description="Helical" evidence="9">
    <location>
        <begin position="50"/>
        <end position="70"/>
    </location>
</feature>
<keyword evidence="6 9" id="KW-1133">Transmembrane helix</keyword>
<keyword evidence="2 9" id="KW-0813">Transport</keyword>
<evidence type="ECO:0000256" key="8">
    <source>
        <dbReference type="ARBA" id="ARBA00038436"/>
    </source>
</evidence>
<feature type="transmembrane region" description="Helical" evidence="9">
    <location>
        <begin position="91"/>
        <end position="109"/>
    </location>
</feature>
<keyword evidence="12" id="KW-1185">Reference proteome</keyword>
<evidence type="ECO:0000256" key="1">
    <source>
        <dbReference type="ARBA" id="ARBA00004429"/>
    </source>
</evidence>
<dbReference type="Proteomes" id="UP000070107">
    <property type="component" value="Unassembled WGS sequence"/>
</dbReference>
<evidence type="ECO:0000259" key="10">
    <source>
        <dbReference type="Pfam" id="PF04290"/>
    </source>
</evidence>
<evidence type="ECO:0000256" key="5">
    <source>
        <dbReference type="ARBA" id="ARBA00022692"/>
    </source>
</evidence>
<dbReference type="RefSeq" id="WP_068884555.1">
    <property type="nucleotide sequence ID" value="NZ_LNTU01000038.1"/>
</dbReference>
<proteinExistence type="inferred from homology"/>
<evidence type="ECO:0000256" key="4">
    <source>
        <dbReference type="ARBA" id="ARBA00022519"/>
    </source>
</evidence>
<comment type="subcellular location">
    <subcellularLocation>
        <location evidence="1 9">Cell inner membrane</location>
        <topology evidence="1 9">Multi-pass membrane protein</topology>
    </subcellularLocation>
</comment>
<comment type="caution">
    <text evidence="11">The sequence shown here is derived from an EMBL/GenBank/DDBJ whole genome shotgun (WGS) entry which is preliminary data.</text>
</comment>
<dbReference type="PANTHER" id="PTHR35011">
    <property type="entry name" value="2,3-DIKETO-L-GULONATE TRAP TRANSPORTER SMALL PERMEASE PROTEIN YIAM"/>
    <property type="match status" value="1"/>
</dbReference>
<dbReference type="InterPro" id="IPR007387">
    <property type="entry name" value="TRAP_DctQ"/>
</dbReference>
<name>A0A135HQ69_9HYPH</name>
<comment type="similarity">
    <text evidence="8 9">Belongs to the TRAP transporter small permease family.</text>
</comment>
<feature type="domain" description="Tripartite ATP-independent periplasmic transporters DctQ component" evidence="10">
    <location>
        <begin position="26"/>
        <end position="149"/>
    </location>
</feature>
<reference evidence="11 12" key="1">
    <citation type="submission" date="2015-11" db="EMBL/GenBank/DDBJ databases">
        <title>Draft genome sequence of Paramesorhizobium deserti A-3-E, a strain highly resistant to diverse beta-lactam antibiotics.</title>
        <authorList>
            <person name="Lv R."/>
            <person name="Yang X."/>
            <person name="Fang N."/>
            <person name="Guo J."/>
            <person name="Luo X."/>
            <person name="Peng F."/>
            <person name="Yang R."/>
            <person name="Cui Y."/>
            <person name="Fang C."/>
            <person name="Song Y."/>
        </authorList>
    </citation>
    <scope>NUCLEOTIDE SEQUENCE [LARGE SCALE GENOMIC DNA]</scope>
    <source>
        <strain evidence="11 12">A-3-E</strain>
    </source>
</reference>
<keyword evidence="3" id="KW-1003">Cell membrane</keyword>
<dbReference type="Pfam" id="PF04290">
    <property type="entry name" value="DctQ"/>
    <property type="match status" value="1"/>
</dbReference>
<dbReference type="InterPro" id="IPR055348">
    <property type="entry name" value="DctQ"/>
</dbReference>
<dbReference type="STRING" id="1494590.ATN84_18985"/>
<dbReference type="EMBL" id="LNTU01000038">
    <property type="protein sequence ID" value="KXF75351.1"/>
    <property type="molecule type" value="Genomic_DNA"/>
</dbReference>
<evidence type="ECO:0000256" key="3">
    <source>
        <dbReference type="ARBA" id="ARBA00022475"/>
    </source>
</evidence>
<organism evidence="11 12">
    <name type="scientific">Paramesorhizobium deserti</name>
    <dbReference type="NCBI Taxonomy" id="1494590"/>
    <lineage>
        <taxon>Bacteria</taxon>
        <taxon>Pseudomonadati</taxon>
        <taxon>Pseudomonadota</taxon>
        <taxon>Alphaproteobacteria</taxon>
        <taxon>Hyphomicrobiales</taxon>
        <taxon>Phyllobacteriaceae</taxon>
        <taxon>Paramesorhizobium</taxon>
    </lineage>
</organism>
<dbReference type="PANTHER" id="PTHR35011:SF2">
    <property type="entry name" value="2,3-DIKETO-L-GULONATE TRAP TRANSPORTER SMALL PERMEASE PROTEIN YIAM"/>
    <property type="match status" value="1"/>
</dbReference>
<dbReference type="AlphaFoldDB" id="A0A135HQ69"/>